<keyword evidence="5" id="KW-0418">Kinase</keyword>
<dbReference type="InterPro" id="IPR001480">
    <property type="entry name" value="Bulb-type_lectin_dom"/>
</dbReference>
<dbReference type="Pfam" id="PF01453">
    <property type="entry name" value="B_lectin"/>
    <property type="match status" value="1"/>
</dbReference>
<keyword evidence="5" id="KW-0675">Receptor</keyword>
<dbReference type="PANTHER" id="PTHR47976">
    <property type="entry name" value="G-TYPE LECTIN S-RECEPTOR-LIKE SERINE/THREONINE-PROTEIN KINASE SD2-5"/>
    <property type="match status" value="1"/>
</dbReference>
<dbReference type="SUPFAM" id="SSF51110">
    <property type="entry name" value="alpha-D-mannose-specific plant lectins"/>
    <property type="match status" value="1"/>
</dbReference>
<dbReference type="FunFam" id="2.90.10.10:FF:000026">
    <property type="entry name" value="Serine/threonine-protein kinase"/>
    <property type="match status" value="1"/>
</dbReference>
<protein>
    <submittedName>
        <fullName evidence="5">G-type lectin S-receptor-like serine/threonine-protein kinase LECRK3</fullName>
    </submittedName>
</protein>
<dbReference type="Proteomes" id="UP000250321">
    <property type="component" value="Unassembled WGS sequence"/>
</dbReference>
<name>A0A314YB98_PRUYE</name>
<keyword evidence="5" id="KW-0430">Lectin</keyword>
<dbReference type="GO" id="GO:0016301">
    <property type="term" value="F:kinase activity"/>
    <property type="evidence" value="ECO:0007669"/>
    <property type="project" value="UniProtKB-KW"/>
</dbReference>
<keyword evidence="5" id="KW-0808">Transferase</keyword>
<evidence type="ECO:0000256" key="2">
    <source>
        <dbReference type="ARBA" id="ARBA00023157"/>
    </source>
</evidence>
<dbReference type="AlphaFoldDB" id="A0A314YB98"/>
<dbReference type="STRING" id="2094558.A0A314YB98"/>
<comment type="caution">
    <text evidence="5">The sequence shown here is derived from an EMBL/GenBank/DDBJ whole genome shotgun (WGS) entry which is preliminary data.</text>
</comment>
<keyword evidence="2" id="KW-1015">Disulfide bond</keyword>
<feature type="domain" description="Bulb-type lectin" evidence="4">
    <location>
        <begin position="1"/>
        <end position="38"/>
    </location>
</feature>
<dbReference type="EMBL" id="PJQY01001323">
    <property type="protein sequence ID" value="PQQ03633.1"/>
    <property type="molecule type" value="Genomic_DNA"/>
</dbReference>
<sequence>MLDSGNFVTYNARQEIVWQSFMHPTDTLLPNQRMFVEEELFSQKSEIDHSTGIFRLKMQDDGNLVQYLVNTPDIFPYAYYSFGTAKTGNNVTLNFDVDGHLYLLNDTGSNIRNITGGIFLLINAHLIL</sequence>
<dbReference type="PANTHER" id="PTHR47976:SF7">
    <property type="entry name" value="RECEPTOR-LIKE SERINE_THREONINE-PROTEIN KINASE"/>
    <property type="match status" value="1"/>
</dbReference>
<evidence type="ECO:0000256" key="3">
    <source>
        <dbReference type="ARBA" id="ARBA00023180"/>
    </source>
</evidence>
<evidence type="ECO:0000313" key="5">
    <source>
        <dbReference type="EMBL" id="PQQ03633.1"/>
    </source>
</evidence>
<evidence type="ECO:0000256" key="1">
    <source>
        <dbReference type="ARBA" id="ARBA00022729"/>
    </source>
</evidence>
<keyword evidence="1" id="KW-0732">Signal</keyword>
<accession>A0A314YB98</accession>
<evidence type="ECO:0000259" key="4">
    <source>
        <dbReference type="Pfam" id="PF01453"/>
    </source>
</evidence>
<proteinExistence type="predicted"/>
<dbReference type="InterPro" id="IPR051343">
    <property type="entry name" value="G-type_lectin_kinases/EP1-like"/>
</dbReference>
<keyword evidence="3" id="KW-0325">Glycoprotein</keyword>
<keyword evidence="6" id="KW-1185">Reference proteome</keyword>
<dbReference type="OrthoDB" id="758220at2759"/>
<organism evidence="5 6">
    <name type="scientific">Prunus yedoensis var. nudiflora</name>
    <dbReference type="NCBI Taxonomy" id="2094558"/>
    <lineage>
        <taxon>Eukaryota</taxon>
        <taxon>Viridiplantae</taxon>
        <taxon>Streptophyta</taxon>
        <taxon>Embryophyta</taxon>
        <taxon>Tracheophyta</taxon>
        <taxon>Spermatophyta</taxon>
        <taxon>Magnoliopsida</taxon>
        <taxon>eudicotyledons</taxon>
        <taxon>Gunneridae</taxon>
        <taxon>Pentapetalae</taxon>
        <taxon>rosids</taxon>
        <taxon>fabids</taxon>
        <taxon>Rosales</taxon>
        <taxon>Rosaceae</taxon>
        <taxon>Amygdaloideae</taxon>
        <taxon>Amygdaleae</taxon>
        <taxon>Prunus</taxon>
    </lineage>
</organism>
<dbReference type="InterPro" id="IPR036426">
    <property type="entry name" value="Bulb-type_lectin_dom_sf"/>
</dbReference>
<dbReference type="GO" id="GO:0030246">
    <property type="term" value="F:carbohydrate binding"/>
    <property type="evidence" value="ECO:0007669"/>
    <property type="project" value="UniProtKB-KW"/>
</dbReference>
<gene>
    <name evidence="5" type="ORF">Pyn_11276</name>
</gene>
<evidence type="ECO:0000313" key="6">
    <source>
        <dbReference type="Proteomes" id="UP000250321"/>
    </source>
</evidence>
<reference evidence="5 6" key="1">
    <citation type="submission" date="2018-02" db="EMBL/GenBank/DDBJ databases">
        <title>Draft genome of wild Prunus yedoensis var. nudiflora.</title>
        <authorList>
            <person name="Baek S."/>
            <person name="Kim J.-H."/>
            <person name="Choi K."/>
            <person name="Kim G.-B."/>
            <person name="Cho A."/>
            <person name="Jang H."/>
            <person name="Shin C.-H."/>
            <person name="Yu H.-J."/>
            <person name="Mun J.-H."/>
        </authorList>
    </citation>
    <scope>NUCLEOTIDE SEQUENCE [LARGE SCALE GENOMIC DNA]</scope>
    <source>
        <strain evidence="6">cv. Jeju island</strain>
        <tissue evidence="5">Leaf</tissue>
    </source>
</reference>
<dbReference type="Gene3D" id="2.90.10.10">
    <property type="entry name" value="Bulb-type lectin domain"/>
    <property type="match status" value="1"/>
</dbReference>